<evidence type="ECO:0000256" key="1">
    <source>
        <dbReference type="SAM" id="MobiDB-lite"/>
    </source>
</evidence>
<gene>
    <name evidence="2" type="ORF">CK203_064981</name>
</gene>
<dbReference type="Gene3D" id="3.60.10.10">
    <property type="entry name" value="Endonuclease/exonuclease/phosphatase"/>
    <property type="match status" value="1"/>
</dbReference>
<feature type="compositionally biased region" description="Low complexity" evidence="1">
    <location>
        <begin position="134"/>
        <end position="160"/>
    </location>
</feature>
<evidence type="ECO:0008006" key="4">
    <source>
        <dbReference type="Google" id="ProtNLM"/>
    </source>
</evidence>
<comment type="caution">
    <text evidence="2">The sequence shown here is derived from an EMBL/GenBank/DDBJ whole genome shotgun (WGS) entry which is preliminary data.</text>
</comment>
<evidence type="ECO:0000313" key="3">
    <source>
        <dbReference type="Proteomes" id="UP000288805"/>
    </source>
</evidence>
<dbReference type="EMBL" id="QGNW01000647">
    <property type="protein sequence ID" value="RVW66519.1"/>
    <property type="molecule type" value="Genomic_DNA"/>
</dbReference>
<dbReference type="Proteomes" id="UP000288805">
    <property type="component" value="Unassembled WGS sequence"/>
</dbReference>
<name>A0A438G2T7_VITVI</name>
<feature type="compositionally biased region" description="Polar residues" evidence="1">
    <location>
        <begin position="168"/>
        <end position="182"/>
    </location>
</feature>
<dbReference type="InterPro" id="IPR036691">
    <property type="entry name" value="Endo/exonu/phosph_ase_sf"/>
</dbReference>
<feature type="region of interest" description="Disordered" evidence="1">
    <location>
        <begin position="52"/>
        <end position="74"/>
    </location>
</feature>
<feature type="region of interest" description="Disordered" evidence="1">
    <location>
        <begin position="133"/>
        <end position="184"/>
    </location>
</feature>
<dbReference type="AlphaFoldDB" id="A0A438G2T7"/>
<feature type="compositionally biased region" description="Basic and acidic residues" evidence="1">
    <location>
        <begin position="52"/>
        <end position="65"/>
    </location>
</feature>
<dbReference type="SUPFAM" id="SSF56219">
    <property type="entry name" value="DNase I-like"/>
    <property type="match status" value="1"/>
</dbReference>
<accession>A0A438G2T7</accession>
<reference evidence="2 3" key="1">
    <citation type="journal article" date="2018" name="PLoS Genet.">
        <title>Population sequencing reveals clonal diversity and ancestral inbreeding in the grapevine cultivar Chardonnay.</title>
        <authorList>
            <person name="Roach M.J."/>
            <person name="Johnson D.L."/>
            <person name="Bohlmann J."/>
            <person name="van Vuuren H.J."/>
            <person name="Jones S.J."/>
            <person name="Pretorius I.S."/>
            <person name="Schmidt S.A."/>
            <person name="Borneman A.R."/>
        </authorList>
    </citation>
    <scope>NUCLEOTIDE SEQUENCE [LARGE SCALE GENOMIC DNA]</scope>
    <source>
        <strain evidence="3">cv. Chardonnay</strain>
        <tissue evidence="2">Leaf</tissue>
    </source>
</reference>
<organism evidence="2 3">
    <name type="scientific">Vitis vinifera</name>
    <name type="common">Grape</name>
    <dbReference type="NCBI Taxonomy" id="29760"/>
    <lineage>
        <taxon>Eukaryota</taxon>
        <taxon>Viridiplantae</taxon>
        <taxon>Streptophyta</taxon>
        <taxon>Embryophyta</taxon>
        <taxon>Tracheophyta</taxon>
        <taxon>Spermatophyta</taxon>
        <taxon>Magnoliopsida</taxon>
        <taxon>eudicotyledons</taxon>
        <taxon>Gunneridae</taxon>
        <taxon>Pentapetalae</taxon>
        <taxon>rosids</taxon>
        <taxon>Vitales</taxon>
        <taxon>Vitaceae</taxon>
        <taxon>Viteae</taxon>
        <taxon>Vitis</taxon>
    </lineage>
</organism>
<evidence type="ECO:0000313" key="2">
    <source>
        <dbReference type="EMBL" id="RVW66519.1"/>
    </source>
</evidence>
<proteinExistence type="predicted"/>
<protein>
    <recommendedName>
        <fullName evidence="4">DUF4283 domain-containing protein</fullName>
    </recommendedName>
</protein>
<sequence>MLCQGDERVGVATIFGEEGRAIELRPCLFPTLAHWKKTKRERGKLRDSDERFYAGGRDDNFKEDVGSSSSSEVRNMEEEFGTGFQMERGIRENPLFRSPLSGNFSREDASRSAGKGLIFEGICEIPGARNLEVCQPSPSQPPESSSFPSCSLDSPLSSPFGPHLPNSVPLSQSPTENQVISKKNSEKGVVDSLNYGDIPVCVEEENQCALSNQMSESCTHRESNVRSYKEDSGDLLIDGLSPRKMAKVREVLCSLDIKVYSRRKNKAPQVIETWWFWLGRLGPLCFSMKIISWNIRGLGSRNKRRMVKDFLRSENPDVVDDSETKKEKYDRRFVGSVWTVRNKDWVALPALGHQVGF</sequence>